<evidence type="ECO:0000313" key="3">
    <source>
        <dbReference type="Proteomes" id="UP000635278"/>
    </source>
</evidence>
<keyword evidence="1" id="KW-1133">Transmembrane helix</keyword>
<gene>
    <name evidence="2" type="ORF">GOB93_07800</name>
</gene>
<evidence type="ECO:0000256" key="1">
    <source>
        <dbReference type="SAM" id="Phobius"/>
    </source>
</evidence>
<feature type="transmembrane region" description="Helical" evidence="1">
    <location>
        <begin position="266"/>
        <end position="284"/>
    </location>
</feature>
<evidence type="ECO:0008006" key="4">
    <source>
        <dbReference type="Google" id="ProtNLM"/>
    </source>
</evidence>
<feature type="transmembrane region" description="Helical" evidence="1">
    <location>
        <begin position="101"/>
        <end position="123"/>
    </location>
</feature>
<proteinExistence type="predicted"/>
<feature type="transmembrane region" description="Helical" evidence="1">
    <location>
        <begin position="395"/>
        <end position="413"/>
    </location>
</feature>
<feature type="transmembrane region" description="Helical" evidence="1">
    <location>
        <begin position="300"/>
        <end position="318"/>
    </location>
</feature>
<sequence>MATGKQTIRRVFPALACSAFFLLMAVLWCGGHLSGYQRIIKIWGVHPFPFPFVDTDTVLSAVRCLNRGIDVYVVNPCDALGRVYDYSPLWMGLTVFPMTTAWVLPIGLGVDIAFLFSLLLLPAGRSWRDTLLIASGVISGATLFAMERGNNDLVLFVLASCAATLVCRSAGLRLIGYSLALLAGLLKYYPMTLMLIATREKPARLFAVAAASAAVTVLFAVLTWHDLTRALALIPTGFYFGDMFGSVTVGGALTQLFGLPPGATKLIRAGMSLVAIGTGVMLALRPDSRRALAMLTERERSFLLVGGLLILSCFFTAQNIGYRAVHLILVLPALTVLYRMSGLLRFRAALPLALGLLWSVTWGHAVRILTGNQDFESGIRFDLADGAAWALREAMWWWLVTILVSCVVTLLMDSPAATRLLRRSDIG</sequence>
<dbReference type="Proteomes" id="UP000635278">
    <property type="component" value="Unassembled WGS sequence"/>
</dbReference>
<feature type="transmembrane region" description="Helical" evidence="1">
    <location>
        <begin position="177"/>
        <end position="197"/>
    </location>
</feature>
<name>A0ABX0JRI9_9PROT</name>
<feature type="transmembrane region" description="Helical" evidence="1">
    <location>
        <begin position="12"/>
        <end position="33"/>
    </location>
</feature>
<reference evidence="2 3" key="1">
    <citation type="journal article" date="2020" name="Int. J. Syst. Evol. Microbiol.">
        <title>Novel acetic acid bacteria from cider fermentations: Acetobacter conturbans sp. nov. and Acetobacter fallax sp. nov.</title>
        <authorList>
            <person name="Sombolestani A.S."/>
            <person name="Cleenwerck I."/>
            <person name="Cnockaert M."/>
            <person name="Borremans W."/>
            <person name="Wieme A.D."/>
            <person name="De Vuyst L."/>
            <person name="Vandamme P."/>
        </authorList>
    </citation>
    <scope>NUCLEOTIDE SEQUENCE [LARGE SCALE GENOMIC DNA]</scope>
    <source>
        <strain evidence="2 3">LMG 30640</strain>
    </source>
</reference>
<accession>A0ABX0JRI9</accession>
<evidence type="ECO:0000313" key="2">
    <source>
        <dbReference type="EMBL" id="NHN84547.1"/>
    </source>
</evidence>
<dbReference type="RefSeq" id="WP_173582945.1">
    <property type="nucleotide sequence ID" value="NZ_WOTB01000008.1"/>
</dbReference>
<feature type="transmembrane region" description="Helical" evidence="1">
    <location>
        <begin position="153"/>
        <end position="170"/>
    </location>
</feature>
<feature type="transmembrane region" description="Helical" evidence="1">
    <location>
        <begin position="231"/>
        <end position="254"/>
    </location>
</feature>
<organism evidence="2 3">
    <name type="scientific">Acetobacter musti</name>
    <dbReference type="NCBI Taxonomy" id="864732"/>
    <lineage>
        <taxon>Bacteria</taxon>
        <taxon>Pseudomonadati</taxon>
        <taxon>Pseudomonadota</taxon>
        <taxon>Alphaproteobacteria</taxon>
        <taxon>Acetobacterales</taxon>
        <taxon>Acetobacteraceae</taxon>
        <taxon>Acetobacter</taxon>
    </lineage>
</organism>
<comment type="caution">
    <text evidence="2">The sequence shown here is derived from an EMBL/GenBank/DDBJ whole genome shotgun (WGS) entry which is preliminary data.</text>
</comment>
<keyword evidence="1" id="KW-0812">Transmembrane</keyword>
<protein>
    <recommendedName>
        <fullName evidence="4">DUF2029 domain-containing protein</fullName>
    </recommendedName>
</protein>
<keyword evidence="1" id="KW-0472">Membrane</keyword>
<feature type="transmembrane region" description="Helical" evidence="1">
    <location>
        <begin position="203"/>
        <end position="224"/>
    </location>
</feature>
<dbReference type="EMBL" id="WOTB01000008">
    <property type="protein sequence ID" value="NHN84547.1"/>
    <property type="molecule type" value="Genomic_DNA"/>
</dbReference>
<feature type="transmembrane region" description="Helical" evidence="1">
    <location>
        <begin position="348"/>
        <end position="365"/>
    </location>
</feature>
<keyword evidence="3" id="KW-1185">Reference proteome</keyword>